<proteinExistence type="predicted"/>
<gene>
    <name evidence="1" type="ORF">O987_14260</name>
</gene>
<evidence type="ECO:0000313" key="1">
    <source>
        <dbReference type="EMBL" id="AIJ46968.1"/>
    </source>
</evidence>
<dbReference type="HOGENOM" id="CLU_725043_0_0_4"/>
<organism evidence="1 2">
    <name type="scientific">Comamonas testosteroni TK102</name>
    <dbReference type="NCBI Taxonomy" id="1392005"/>
    <lineage>
        <taxon>Bacteria</taxon>
        <taxon>Pseudomonadati</taxon>
        <taxon>Pseudomonadota</taxon>
        <taxon>Betaproteobacteria</taxon>
        <taxon>Burkholderiales</taxon>
        <taxon>Comamonadaceae</taxon>
        <taxon>Comamonas</taxon>
    </lineage>
</organism>
<accession>A0A076PML6</accession>
<sequence>MKSTCSTDYEIGDNTAPDKRLELWKSRSFWFRLRHRWNVLSAFAEGSLTWRHAKLGLKYPDQVMWLQRWPPGNGLMPVCPAVIAELEHIDRTMMDSDQPAPRAAVFSLHSIGHDRTQCRNCGGSGGALPTQCPGRPMTDDERQAVLEGLLDYVDGQWLGQVIKQAPKPLAETCKLEPKLVAETCNLEPKTSAETCKLDLPFPALYIQGSSIQRTTTTSPSVVALEVAPDREAQVFSENDWAAKCAALSDAANRGCGQVYETYELRVGASIDLALQQVPELLRPRAIEIATEHGYSTAEQRAQTERMLQDDGCCSHGLDPHCCPMGCGDIDSVGDELDEIDLSPCKKCGDPLAARGGPGACEFVAIDSMPEPPKHDRSNKNV</sequence>
<protein>
    <submittedName>
        <fullName evidence="1">Uncharacterized protein</fullName>
    </submittedName>
</protein>
<dbReference type="EMBL" id="CP006704">
    <property type="protein sequence ID" value="AIJ46968.1"/>
    <property type="molecule type" value="Genomic_DNA"/>
</dbReference>
<name>A0A076PML6_COMTE</name>
<evidence type="ECO:0000313" key="2">
    <source>
        <dbReference type="Proteomes" id="UP000028782"/>
    </source>
</evidence>
<dbReference type="Proteomes" id="UP000028782">
    <property type="component" value="Chromosome"/>
</dbReference>
<dbReference type="RefSeq" id="WP_019042365.1">
    <property type="nucleotide sequence ID" value="NZ_CP006704.1"/>
</dbReference>
<dbReference type="KEGG" id="ctes:O987_14260"/>
<reference evidence="1 2" key="1">
    <citation type="journal article" date="2014" name="Genome Announc.">
        <title>Complete Genome Sequence of Polychlorinated Biphenyl Degrader Comamonas testosteroni TK102 (NBRC 109938).</title>
        <authorList>
            <person name="Fukuda K."/>
            <person name="Hosoyama A."/>
            <person name="Tsuchikane K."/>
            <person name="Ohji S."/>
            <person name="Yamazoe A."/>
            <person name="Fujita N."/>
            <person name="Shintani M."/>
            <person name="Kimbara K."/>
        </authorList>
    </citation>
    <scope>NUCLEOTIDE SEQUENCE [LARGE SCALE GENOMIC DNA]</scope>
    <source>
        <strain evidence="1">TK102</strain>
    </source>
</reference>
<dbReference type="AlphaFoldDB" id="A0A076PML6"/>